<dbReference type="AlphaFoldDB" id="A0A517VEP5"/>
<dbReference type="Pfam" id="PF00072">
    <property type="entry name" value="Response_reg"/>
    <property type="match status" value="1"/>
</dbReference>
<keyword evidence="5" id="KW-1185">Reference proteome</keyword>
<accession>A0A517VEP5</accession>
<dbReference type="CDD" id="cd17574">
    <property type="entry name" value="REC_OmpR"/>
    <property type="match status" value="1"/>
</dbReference>
<organism evidence="4 5">
    <name type="scientific">Gimesia algae</name>
    <dbReference type="NCBI Taxonomy" id="2527971"/>
    <lineage>
        <taxon>Bacteria</taxon>
        <taxon>Pseudomonadati</taxon>
        <taxon>Planctomycetota</taxon>
        <taxon>Planctomycetia</taxon>
        <taxon>Planctomycetales</taxon>
        <taxon>Planctomycetaceae</taxon>
        <taxon>Gimesia</taxon>
    </lineage>
</organism>
<dbReference type="InterPro" id="IPR050595">
    <property type="entry name" value="Bact_response_regulator"/>
</dbReference>
<protein>
    <submittedName>
        <fullName evidence="4">Transcriptional activator protein CzcR</fullName>
    </submittedName>
</protein>
<dbReference type="InterPro" id="IPR001789">
    <property type="entry name" value="Sig_transdc_resp-reg_receiver"/>
</dbReference>
<dbReference type="PROSITE" id="PS50110">
    <property type="entry name" value="RESPONSE_REGULATORY"/>
    <property type="match status" value="1"/>
</dbReference>
<gene>
    <name evidence="4" type="primary">czcR</name>
    <name evidence="4" type="ORF">Pan161_31240</name>
</gene>
<name>A0A517VEP5_9PLAN</name>
<dbReference type="GO" id="GO:0000160">
    <property type="term" value="P:phosphorelay signal transduction system"/>
    <property type="evidence" value="ECO:0007669"/>
    <property type="project" value="InterPro"/>
</dbReference>
<keyword evidence="1 2" id="KW-0597">Phosphoprotein</keyword>
<dbReference type="Gene3D" id="3.40.50.2300">
    <property type="match status" value="1"/>
</dbReference>
<reference evidence="4 5" key="1">
    <citation type="submission" date="2019-02" db="EMBL/GenBank/DDBJ databases">
        <title>Deep-cultivation of Planctomycetes and their phenomic and genomic characterization uncovers novel biology.</title>
        <authorList>
            <person name="Wiegand S."/>
            <person name="Jogler M."/>
            <person name="Boedeker C."/>
            <person name="Pinto D."/>
            <person name="Vollmers J."/>
            <person name="Rivas-Marin E."/>
            <person name="Kohn T."/>
            <person name="Peeters S.H."/>
            <person name="Heuer A."/>
            <person name="Rast P."/>
            <person name="Oberbeckmann S."/>
            <person name="Bunk B."/>
            <person name="Jeske O."/>
            <person name="Meyerdierks A."/>
            <person name="Storesund J.E."/>
            <person name="Kallscheuer N."/>
            <person name="Luecker S."/>
            <person name="Lage O.M."/>
            <person name="Pohl T."/>
            <person name="Merkel B.J."/>
            <person name="Hornburger P."/>
            <person name="Mueller R.-W."/>
            <person name="Bruemmer F."/>
            <person name="Labrenz M."/>
            <person name="Spormann A.M."/>
            <person name="Op den Camp H."/>
            <person name="Overmann J."/>
            <person name="Amann R."/>
            <person name="Jetten M.S.M."/>
            <person name="Mascher T."/>
            <person name="Medema M.H."/>
            <person name="Devos D.P."/>
            <person name="Kaster A.-K."/>
            <person name="Ovreas L."/>
            <person name="Rohde M."/>
            <person name="Galperin M.Y."/>
            <person name="Jogler C."/>
        </authorList>
    </citation>
    <scope>NUCLEOTIDE SEQUENCE [LARGE SCALE GENOMIC DNA]</scope>
    <source>
        <strain evidence="4 5">Pan161</strain>
    </source>
</reference>
<dbReference type="KEGG" id="gax:Pan161_31240"/>
<dbReference type="SUPFAM" id="SSF52172">
    <property type="entry name" value="CheY-like"/>
    <property type="match status" value="1"/>
</dbReference>
<feature type="modified residue" description="4-aspartylphosphate" evidence="2">
    <location>
        <position position="58"/>
    </location>
</feature>
<dbReference type="EMBL" id="CP036343">
    <property type="protein sequence ID" value="QDT91466.1"/>
    <property type="molecule type" value="Genomic_DNA"/>
</dbReference>
<sequence length="130" mass="14370">MLKATTTKRVLVVEDDINTNHSLQKKLEKQGFETDACFDGKEALNLMREKQYDAILLDIVMPVVDGFEVLETRGETLNATTPVSILTTVPQSRTERALELGAHKAYSKMTESPASVVAHIKAELEEAPQA</sequence>
<evidence type="ECO:0000313" key="5">
    <source>
        <dbReference type="Proteomes" id="UP000316855"/>
    </source>
</evidence>
<dbReference type="InterPro" id="IPR011006">
    <property type="entry name" value="CheY-like_superfamily"/>
</dbReference>
<dbReference type="OrthoDB" id="272828at2"/>
<evidence type="ECO:0000259" key="3">
    <source>
        <dbReference type="PROSITE" id="PS50110"/>
    </source>
</evidence>
<feature type="domain" description="Response regulatory" evidence="3">
    <location>
        <begin position="9"/>
        <end position="123"/>
    </location>
</feature>
<dbReference type="Proteomes" id="UP000316855">
    <property type="component" value="Chromosome"/>
</dbReference>
<dbReference type="RefSeq" id="WP_145228374.1">
    <property type="nucleotide sequence ID" value="NZ_CP036343.1"/>
</dbReference>
<evidence type="ECO:0000313" key="4">
    <source>
        <dbReference type="EMBL" id="QDT91466.1"/>
    </source>
</evidence>
<evidence type="ECO:0000256" key="1">
    <source>
        <dbReference type="ARBA" id="ARBA00022553"/>
    </source>
</evidence>
<proteinExistence type="predicted"/>
<dbReference type="SMART" id="SM00448">
    <property type="entry name" value="REC"/>
    <property type="match status" value="1"/>
</dbReference>
<dbReference type="PANTHER" id="PTHR44591:SF3">
    <property type="entry name" value="RESPONSE REGULATORY DOMAIN-CONTAINING PROTEIN"/>
    <property type="match status" value="1"/>
</dbReference>
<evidence type="ECO:0000256" key="2">
    <source>
        <dbReference type="PROSITE-ProRule" id="PRU00169"/>
    </source>
</evidence>
<dbReference type="PANTHER" id="PTHR44591">
    <property type="entry name" value="STRESS RESPONSE REGULATOR PROTEIN 1"/>
    <property type="match status" value="1"/>
</dbReference>